<sequence length="259" mass="27767">MAMLDLGWGSPPAGPRATGDEVHVWRASLQQPKGVLEEFARTLAPAEREQAARFRFPVHRDRFIAGRGIQRAILGRYLGEAPGALRFRSGTRGKPELDGLEGASGIRFNVSNAEDLALYAVTLGREVGVDLEPLHRVLDAQGLAKSFFSSTECDALGKVSDALIHAAFLNGWTRKEALIKAVGDGLSMPLDAFDVTLTPGEPARLLATRTPGLDANRWTLHALDAGPQWVAAIAVEGDGWTARGFDWDGGLAPSHTPAD</sequence>
<evidence type="ECO:0000256" key="2">
    <source>
        <dbReference type="ARBA" id="ARBA00022679"/>
    </source>
</evidence>
<dbReference type="AlphaFoldDB" id="A0A6J4KI56"/>
<dbReference type="GO" id="GO:0000287">
    <property type="term" value="F:magnesium ion binding"/>
    <property type="evidence" value="ECO:0007669"/>
    <property type="project" value="InterPro"/>
</dbReference>
<organism evidence="5">
    <name type="scientific">uncultured Gemmatimonadota bacterium</name>
    <dbReference type="NCBI Taxonomy" id="203437"/>
    <lineage>
        <taxon>Bacteria</taxon>
        <taxon>Pseudomonadati</taxon>
        <taxon>Gemmatimonadota</taxon>
        <taxon>environmental samples</taxon>
    </lineage>
</organism>
<proteinExistence type="inferred from homology"/>
<dbReference type="SUPFAM" id="SSF56214">
    <property type="entry name" value="4'-phosphopantetheinyl transferase"/>
    <property type="match status" value="2"/>
</dbReference>
<dbReference type="PANTHER" id="PTHR12215">
    <property type="entry name" value="PHOSPHOPANTETHEINE TRANSFERASE"/>
    <property type="match status" value="1"/>
</dbReference>
<protein>
    <submittedName>
        <fullName evidence="5">Uncharacterized protein</fullName>
    </submittedName>
</protein>
<name>A0A6J4KI56_9BACT</name>
<reference evidence="5" key="1">
    <citation type="submission" date="2020-02" db="EMBL/GenBank/DDBJ databases">
        <authorList>
            <person name="Meier V. D."/>
        </authorList>
    </citation>
    <scope>NUCLEOTIDE SEQUENCE</scope>
    <source>
        <strain evidence="5">AVDCRST_MAG68</strain>
    </source>
</reference>
<feature type="domain" description="4'-phosphopantetheinyl transferase" evidence="3">
    <location>
        <begin position="127"/>
        <end position="233"/>
    </location>
</feature>
<gene>
    <name evidence="5" type="ORF">AVDCRST_MAG68-798</name>
</gene>
<evidence type="ECO:0000313" key="5">
    <source>
        <dbReference type="EMBL" id="CAA9305594.1"/>
    </source>
</evidence>
<evidence type="ECO:0000259" key="4">
    <source>
        <dbReference type="Pfam" id="PF22624"/>
    </source>
</evidence>
<keyword evidence="2" id="KW-0808">Transferase</keyword>
<dbReference type="Gene3D" id="3.90.470.20">
    <property type="entry name" value="4'-phosphopantetheinyl transferase domain"/>
    <property type="match status" value="2"/>
</dbReference>
<dbReference type="Pfam" id="PF22624">
    <property type="entry name" value="AASDHPPT_N"/>
    <property type="match status" value="1"/>
</dbReference>
<dbReference type="EMBL" id="CADCTW010000045">
    <property type="protein sequence ID" value="CAA9305594.1"/>
    <property type="molecule type" value="Genomic_DNA"/>
</dbReference>
<comment type="similarity">
    <text evidence="1">Belongs to the P-Pant transferase superfamily. Gsp/Sfp/HetI/AcpT family.</text>
</comment>
<evidence type="ECO:0000256" key="1">
    <source>
        <dbReference type="ARBA" id="ARBA00010990"/>
    </source>
</evidence>
<dbReference type="GO" id="GO:0005829">
    <property type="term" value="C:cytosol"/>
    <property type="evidence" value="ECO:0007669"/>
    <property type="project" value="TreeGrafter"/>
</dbReference>
<dbReference type="GO" id="GO:0019878">
    <property type="term" value="P:lysine biosynthetic process via aminoadipic acid"/>
    <property type="evidence" value="ECO:0007669"/>
    <property type="project" value="TreeGrafter"/>
</dbReference>
<dbReference type="GO" id="GO:0008897">
    <property type="term" value="F:holo-[acyl-carrier-protein] synthase activity"/>
    <property type="evidence" value="ECO:0007669"/>
    <property type="project" value="InterPro"/>
</dbReference>
<dbReference type="InterPro" id="IPR037143">
    <property type="entry name" value="4-PPantetheinyl_Trfase_dom_sf"/>
</dbReference>
<dbReference type="Pfam" id="PF01648">
    <property type="entry name" value="ACPS"/>
    <property type="match status" value="1"/>
</dbReference>
<dbReference type="InterPro" id="IPR055066">
    <property type="entry name" value="AASDHPPT_N"/>
</dbReference>
<evidence type="ECO:0000259" key="3">
    <source>
        <dbReference type="Pfam" id="PF01648"/>
    </source>
</evidence>
<accession>A0A6J4KI56</accession>
<dbReference type="InterPro" id="IPR008278">
    <property type="entry name" value="4-PPantetheinyl_Trfase_dom"/>
</dbReference>
<feature type="domain" description="4'-phosphopantetheinyl transferase N-terminal" evidence="4">
    <location>
        <begin position="36"/>
        <end position="120"/>
    </location>
</feature>
<dbReference type="PANTHER" id="PTHR12215:SF10">
    <property type="entry name" value="L-AMINOADIPATE-SEMIALDEHYDE DEHYDROGENASE-PHOSPHOPANTETHEINYL TRANSFERASE"/>
    <property type="match status" value="1"/>
</dbReference>
<dbReference type="InterPro" id="IPR050559">
    <property type="entry name" value="P-Pant_transferase_sf"/>
</dbReference>